<organism evidence="11 12">
    <name type="scientific">Wenyingzhuangia fucanilytica</name>
    <dbReference type="NCBI Taxonomy" id="1790137"/>
    <lineage>
        <taxon>Bacteria</taxon>
        <taxon>Pseudomonadati</taxon>
        <taxon>Bacteroidota</taxon>
        <taxon>Flavobacteriia</taxon>
        <taxon>Flavobacteriales</taxon>
        <taxon>Flavobacteriaceae</taxon>
        <taxon>Wenyingzhuangia</taxon>
    </lineage>
</organism>
<dbReference type="EMBL" id="CP014224">
    <property type="protein sequence ID" value="ANW96211.1"/>
    <property type="molecule type" value="Genomic_DNA"/>
</dbReference>
<feature type="domain" description="Right handed beta helix" evidence="8">
    <location>
        <begin position="461"/>
        <end position="612"/>
    </location>
</feature>
<reference evidence="11 12" key="1">
    <citation type="submission" date="2016-02" db="EMBL/GenBank/DDBJ databases">
        <authorList>
            <person name="Wen L."/>
            <person name="He K."/>
            <person name="Yang H."/>
        </authorList>
    </citation>
    <scope>NUCLEOTIDE SEQUENCE [LARGE SCALE GENOMIC DNA]</scope>
    <source>
        <strain evidence="11 12">CZ1127</strain>
    </source>
</reference>
<dbReference type="STRING" id="1790137.AXE80_07940"/>
<dbReference type="GO" id="GO:0004557">
    <property type="term" value="F:alpha-galactosidase activity"/>
    <property type="evidence" value="ECO:0007669"/>
    <property type="project" value="UniProtKB-EC"/>
</dbReference>
<gene>
    <name evidence="11" type="ORF">AXE80_07940</name>
</gene>
<keyword evidence="3 7" id="KW-0732">Signal</keyword>
<evidence type="ECO:0000256" key="6">
    <source>
        <dbReference type="ARBA" id="ARBA00023295"/>
    </source>
</evidence>
<proteinExistence type="predicted"/>
<protein>
    <submittedName>
        <fullName evidence="11">Alpha-galactosidase</fullName>
    </submittedName>
</protein>
<evidence type="ECO:0000256" key="2">
    <source>
        <dbReference type="ARBA" id="ARBA00001271"/>
    </source>
</evidence>
<evidence type="ECO:0000313" key="11">
    <source>
        <dbReference type="EMBL" id="ANW96211.1"/>
    </source>
</evidence>
<evidence type="ECO:0000256" key="4">
    <source>
        <dbReference type="ARBA" id="ARBA00022737"/>
    </source>
</evidence>
<keyword evidence="12" id="KW-1185">Reference proteome</keyword>
<dbReference type="Pfam" id="PF13229">
    <property type="entry name" value="Beta_helix"/>
    <property type="match status" value="1"/>
</dbReference>
<comment type="catalytic activity">
    <reaction evidence="2">
        <text>Hydrolysis of terminal, non-reducing branched (1-&gt;3)-alpha-D-galactosidic residues, producing free D-galactose.</text>
        <dbReference type="EC" id="3.2.1.n1"/>
    </reaction>
</comment>
<evidence type="ECO:0000259" key="9">
    <source>
        <dbReference type="Pfam" id="PF23763"/>
    </source>
</evidence>
<dbReference type="KEGG" id="wfu:AXE80_07940"/>
<evidence type="ECO:0000259" key="8">
    <source>
        <dbReference type="Pfam" id="PF13229"/>
    </source>
</evidence>
<accession>A0A1B1Y5Z7</accession>
<evidence type="ECO:0000259" key="10">
    <source>
        <dbReference type="Pfam" id="PF23764"/>
    </source>
</evidence>
<dbReference type="InterPro" id="IPR012334">
    <property type="entry name" value="Pectin_lyas_fold"/>
</dbReference>
<evidence type="ECO:0000313" key="12">
    <source>
        <dbReference type="Proteomes" id="UP000092967"/>
    </source>
</evidence>
<evidence type="ECO:0000256" key="1">
    <source>
        <dbReference type="ARBA" id="ARBA00001255"/>
    </source>
</evidence>
<dbReference type="InterPro" id="IPR056441">
    <property type="entry name" value="Beta-barrel_GLAA-B_II"/>
</dbReference>
<dbReference type="InterPro" id="IPR039448">
    <property type="entry name" value="Beta_helix"/>
</dbReference>
<dbReference type="SMART" id="SM00710">
    <property type="entry name" value="PbH1"/>
    <property type="match status" value="4"/>
</dbReference>
<evidence type="ECO:0000256" key="7">
    <source>
        <dbReference type="SAM" id="SignalP"/>
    </source>
</evidence>
<feature type="domain" description="GLAA-B beta-barrel" evidence="10">
    <location>
        <begin position="384"/>
        <end position="452"/>
    </location>
</feature>
<feature type="signal peptide" evidence="7">
    <location>
        <begin position="1"/>
        <end position="28"/>
    </location>
</feature>
<dbReference type="Proteomes" id="UP000092967">
    <property type="component" value="Chromosome"/>
</dbReference>
<keyword evidence="4" id="KW-0677">Repeat</keyword>
<dbReference type="InterPro" id="IPR011050">
    <property type="entry name" value="Pectin_lyase_fold/virulence"/>
</dbReference>
<dbReference type="Pfam" id="PF23764">
    <property type="entry name" value="Beta-barrel_GLAA-B_II"/>
    <property type="match status" value="1"/>
</dbReference>
<evidence type="ECO:0000256" key="3">
    <source>
        <dbReference type="ARBA" id="ARBA00022729"/>
    </source>
</evidence>
<dbReference type="Gene3D" id="2.160.20.10">
    <property type="entry name" value="Single-stranded right-handed beta-helix, Pectin lyase-like"/>
    <property type="match status" value="1"/>
</dbReference>
<keyword evidence="5" id="KW-0378">Hydrolase</keyword>
<dbReference type="RefSeq" id="WP_068826096.1">
    <property type="nucleotide sequence ID" value="NZ_CP014224.1"/>
</dbReference>
<keyword evidence="6" id="KW-0326">Glycosidase</keyword>
<dbReference type="SUPFAM" id="SSF51126">
    <property type="entry name" value="Pectin lyase-like"/>
    <property type="match status" value="1"/>
</dbReference>
<dbReference type="InterPro" id="IPR057275">
    <property type="entry name" value="Beta-barrel_GLAA-B_I"/>
</dbReference>
<dbReference type="InterPro" id="IPR006626">
    <property type="entry name" value="PbH1"/>
</dbReference>
<feature type="domain" description="GLAA-B beta-barrel" evidence="9">
    <location>
        <begin position="147"/>
        <end position="275"/>
    </location>
</feature>
<dbReference type="AlphaFoldDB" id="A0A1B1Y5Z7"/>
<sequence>MKNTKKNILGLIKSFWVVLFVFTTNSFAKPTAVEPIVFKTDIAEDATPAVLNKILNLNKEQENQIKFEKGIYHFYSDKALEKFCYISNHDDVMVRTAFPIFDFKNITIDGQGSTFIFHGKMVPFLINSSKNVTVKNVSVDWEIPFHSETKIVAVDEKNKTFDMTISDKYPYEIRNGELIFIKEFYEHNLGQTILYDPIREAIMFDTESYTNLTTIRKNNVSRNLDKIKYKYEVDDRGKLFKDYGKENNLIVKELKPGLVRVFNHKKKLPPVGMILTAKGDQSVNRLAPAFRVTNTDGFNGTNVNIHHAGGMGIIAENSSDLILDNFNITPSHGRMVSATADATHFVGCRGKIVLRNSTFQNQLDDAMNVHGTYQKIVDVLGGNKIGVRMGHSQQQGFQIGKEEDLIGLVRLSDSFFPYHKLTIKEVQFINGRYQIITFNEELPKEIKTGDLIENLDAYPDLLVENCTISNNRARGLLISNPLKTIVRNNFFSTEMEAILIPVESGHWYESGNGANILIENNTFQDCTHSGQNRGVIRFVTDDDNENIAFKNISIINNTFNQFDNLILEVANTDGLIFSKNTISNSGTFKILHPENPAITVKTSKNITFKKNKYKGKAKQILVKDNLLPKLKFK</sequence>
<feature type="chain" id="PRO_5008532500" evidence="7">
    <location>
        <begin position="29"/>
        <end position="633"/>
    </location>
</feature>
<comment type="catalytic activity">
    <reaction evidence="1">
        <text>Hydrolysis of terminal, non-reducing alpha-D-galactose residues in alpha-D-galactosides, including galactose oligosaccharides, galactomannans and galactolipids.</text>
        <dbReference type="EC" id="3.2.1.22"/>
    </reaction>
</comment>
<dbReference type="Pfam" id="PF23763">
    <property type="entry name" value="Beta-barrel_GLAA-B_I"/>
    <property type="match status" value="1"/>
</dbReference>
<evidence type="ECO:0000256" key="5">
    <source>
        <dbReference type="ARBA" id="ARBA00022801"/>
    </source>
</evidence>
<name>A0A1B1Y5Z7_9FLAO</name>